<evidence type="ECO:0000313" key="2">
    <source>
        <dbReference type="EMBL" id="KAJ3486763.1"/>
    </source>
</evidence>
<keyword evidence="3" id="KW-1185">Reference proteome</keyword>
<dbReference type="EMBL" id="JANAWD010000111">
    <property type="protein sequence ID" value="KAJ3486763.1"/>
    <property type="molecule type" value="Genomic_DNA"/>
</dbReference>
<feature type="region of interest" description="Disordered" evidence="1">
    <location>
        <begin position="1"/>
        <end position="35"/>
    </location>
</feature>
<evidence type="ECO:0008006" key="4">
    <source>
        <dbReference type="Google" id="ProtNLM"/>
    </source>
</evidence>
<dbReference type="AlphaFoldDB" id="A0AAD5YKB7"/>
<sequence length="385" mass="43378">MDPEHPNKKQRMTPEVVAEGAGDTESIPEATKSPGITTRSSRLAFWKLMRPNNVPLSKLPLELFDEILAYYPILPTTFNEFTFFEDYAPLKYSERTVILRSLSQSCRALRQLAFPRLWDRLDTCFVPESKQAEWYMHITGSLRRKAEGVLESGPEIQHCIRTLTFGLTEFDLGRTLNALTRLLQALPNLETIHVTCASTARHFASAVSGLTLPSVRTLRITSDSDTLIPVCPNVTHVQMLGAAGKPKIELFKDRQIEILDGGIKWEDPSLVDRLVKNAPGIKRLEIRAPINWKSKLEATKAAPAEWAEIIPKLSALPNLICLILTFPGEEVHETDLPPVAAARKMLRSSQVKGNRRLIIRRIVSPHYSNKYEEEMVRSCTEVVFG</sequence>
<evidence type="ECO:0000256" key="1">
    <source>
        <dbReference type="SAM" id="MobiDB-lite"/>
    </source>
</evidence>
<comment type="caution">
    <text evidence="2">The sequence shown here is derived from an EMBL/GenBank/DDBJ whole genome shotgun (WGS) entry which is preliminary data.</text>
</comment>
<accession>A0AAD5YKB7</accession>
<proteinExistence type="predicted"/>
<reference evidence="2" key="1">
    <citation type="submission" date="2022-07" db="EMBL/GenBank/DDBJ databases">
        <title>Genome Sequence of Physisporinus lineatus.</title>
        <authorList>
            <person name="Buettner E."/>
        </authorList>
    </citation>
    <scope>NUCLEOTIDE SEQUENCE</scope>
    <source>
        <strain evidence="2">VT162</strain>
    </source>
</reference>
<organism evidence="2 3">
    <name type="scientific">Meripilus lineatus</name>
    <dbReference type="NCBI Taxonomy" id="2056292"/>
    <lineage>
        <taxon>Eukaryota</taxon>
        <taxon>Fungi</taxon>
        <taxon>Dikarya</taxon>
        <taxon>Basidiomycota</taxon>
        <taxon>Agaricomycotina</taxon>
        <taxon>Agaricomycetes</taxon>
        <taxon>Polyporales</taxon>
        <taxon>Meripilaceae</taxon>
        <taxon>Meripilus</taxon>
    </lineage>
</organism>
<evidence type="ECO:0000313" key="3">
    <source>
        <dbReference type="Proteomes" id="UP001212997"/>
    </source>
</evidence>
<dbReference type="Proteomes" id="UP001212997">
    <property type="component" value="Unassembled WGS sequence"/>
</dbReference>
<protein>
    <recommendedName>
        <fullName evidence="4">F-box domain-containing protein</fullName>
    </recommendedName>
</protein>
<gene>
    <name evidence="2" type="ORF">NLI96_g4011</name>
</gene>
<name>A0AAD5YKB7_9APHY</name>